<evidence type="ECO:0000256" key="7">
    <source>
        <dbReference type="ARBA" id="ARBA00023180"/>
    </source>
</evidence>
<feature type="region of interest" description="Disordered" evidence="8">
    <location>
        <begin position="89"/>
        <end position="132"/>
    </location>
</feature>
<comment type="subcellular location">
    <subcellularLocation>
        <location evidence="1">Membrane</location>
        <topology evidence="1">Single-pass type I membrane protein</topology>
    </subcellularLocation>
</comment>
<feature type="compositionally biased region" description="Low complexity" evidence="8">
    <location>
        <begin position="89"/>
        <end position="118"/>
    </location>
</feature>
<evidence type="ECO:0000256" key="4">
    <source>
        <dbReference type="ARBA" id="ARBA00022729"/>
    </source>
</evidence>
<dbReference type="Proteomes" id="UP000186698">
    <property type="component" value="Chromosome 5L"/>
</dbReference>
<organism evidence="10 11">
    <name type="scientific">Xenopus laevis</name>
    <name type="common">African clawed frog</name>
    <dbReference type="NCBI Taxonomy" id="8355"/>
    <lineage>
        <taxon>Eukaryota</taxon>
        <taxon>Metazoa</taxon>
        <taxon>Chordata</taxon>
        <taxon>Craniata</taxon>
        <taxon>Vertebrata</taxon>
        <taxon>Euteleostomi</taxon>
        <taxon>Amphibia</taxon>
        <taxon>Batrachia</taxon>
        <taxon>Anura</taxon>
        <taxon>Pipoidea</taxon>
        <taxon>Pipidae</taxon>
        <taxon>Xenopodinae</taxon>
        <taxon>Xenopus</taxon>
        <taxon>Xenopus</taxon>
    </lineage>
</organism>
<comment type="similarity">
    <text evidence="2">Belongs to the CD164 family.</text>
</comment>
<evidence type="ECO:0000256" key="6">
    <source>
        <dbReference type="ARBA" id="ARBA00023136"/>
    </source>
</evidence>
<evidence type="ECO:0000256" key="5">
    <source>
        <dbReference type="ARBA" id="ARBA00022989"/>
    </source>
</evidence>
<reference evidence="11" key="1">
    <citation type="submission" date="2025-08" db="UniProtKB">
        <authorList>
            <consortium name="RefSeq"/>
        </authorList>
    </citation>
    <scope>IDENTIFICATION</scope>
    <source>
        <strain evidence="11">J_2021</strain>
        <tissue evidence="11">Erythrocytes</tissue>
    </source>
</reference>
<accession>A0A8J0VBJ7</accession>
<feature type="chain" id="PRO_5035250459" evidence="9">
    <location>
        <begin position="34"/>
        <end position="177"/>
    </location>
</feature>
<evidence type="ECO:0000313" key="10">
    <source>
        <dbReference type="Proteomes" id="UP000186698"/>
    </source>
</evidence>
<dbReference type="OrthoDB" id="6160056at2759"/>
<proteinExistence type="inferred from homology"/>
<dbReference type="Pfam" id="PF05283">
    <property type="entry name" value="MGC-24"/>
    <property type="match status" value="1"/>
</dbReference>
<evidence type="ECO:0000256" key="2">
    <source>
        <dbReference type="ARBA" id="ARBA00005341"/>
    </source>
</evidence>
<dbReference type="AlphaFoldDB" id="A0A8J0VBJ7"/>
<evidence type="ECO:0000256" key="3">
    <source>
        <dbReference type="ARBA" id="ARBA00022692"/>
    </source>
</evidence>
<keyword evidence="7" id="KW-0325">Glycoprotein</keyword>
<keyword evidence="3" id="KW-0812">Transmembrane</keyword>
<dbReference type="PROSITE" id="PS51257">
    <property type="entry name" value="PROKAR_LIPOPROTEIN"/>
    <property type="match status" value="1"/>
</dbReference>
<dbReference type="RefSeq" id="XP_018118810.1">
    <property type="nucleotide sequence ID" value="XM_018263321.2"/>
</dbReference>
<evidence type="ECO:0000256" key="8">
    <source>
        <dbReference type="SAM" id="MobiDB-lite"/>
    </source>
</evidence>
<evidence type="ECO:0000313" key="11">
    <source>
        <dbReference type="RefSeq" id="XP_018118810.1"/>
    </source>
</evidence>
<keyword evidence="5" id="KW-1133">Transmembrane helix</keyword>
<evidence type="ECO:0000256" key="1">
    <source>
        <dbReference type="ARBA" id="ARBA00004479"/>
    </source>
</evidence>
<keyword evidence="10" id="KW-1185">Reference proteome</keyword>
<protein>
    <submittedName>
        <fullName evidence="11">Sialomucin core protein 24 isoform X2</fullName>
    </submittedName>
</protein>
<feature type="signal peptide" evidence="9">
    <location>
        <begin position="1"/>
        <end position="33"/>
    </location>
</feature>
<dbReference type="CTD" id="108716837"/>
<dbReference type="InterPro" id="IPR007947">
    <property type="entry name" value="CD164_MGC24"/>
</dbReference>
<dbReference type="GO" id="GO:0016020">
    <property type="term" value="C:membrane"/>
    <property type="evidence" value="ECO:0007669"/>
    <property type="project" value="UniProtKB-SubCell"/>
</dbReference>
<name>A0A8J0VBJ7_XENLA</name>
<sequence>MKASQLNRRHDLLLLVPGVFILLLSAYATTASAACEDFKTCEICTNNGTNLNCSWVSCNASADSSYCTNETLNTNCTVVSCAEPSPVPSSTAATSPAASTSSNQTTPASTTLPASTAAKNGTESKDLLQSPNNGSKAVGLLLEDIIPNQKLHQPVNQLHLHHLQRKAPLMRLVSSEA</sequence>
<gene>
    <name evidence="11" type="primary">LOC108716837</name>
</gene>
<keyword evidence="6" id="KW-0472">Membrane</keyword>
<evidence type="ECO:0000256" key="9">
    <source>
        <dbReference type="SAM" id="SignalP"/>
    </source>
</evidence>
<keyword evidence="4 9" id="KW-0732">Signal</keyword>
<dbReference type="GeneID" id="108716837"/>